<reference evidence="4 5" key="1">
    <citation type="submission" date="2024-01" db="EMBL/GenBank/DDBJ databases">
        <title>Uliginosibacterium soil sp. nov.</title>
        <authorList>
            <person name="Lv Y."/>
        </authorList>
    </citation>
    <scope>NUCLEOTIDE SEQUENCE [LARGE SCALE GENOMIC DNA]</scope>
    <source>
        <strain evidence="4 5">H3</strain>
    </source>
</reference>
<dbReference type="PANTHER" id="PTHR47505:SF1">
    <property type="entry name" value="DNA UTILIZATION PROTEIN YHGH"/>
    <property type="match status" value="1"/>
</dbReference>
<evidence type="ECO:0000259" key="2">
    <source>
        <dbReference type="Pfam" id="PF00156"/>
    </source>
</evidence>
<evidence type="ECO:0000313" key="5">
    <source>
        <dbReference type="Proteomes" id="UP001331561"/>
    </source>
</evidence>
<dbReference type="CDD" id="cd06223">
    <property type="entry name" value="PRTases_typeI"/>
    <property type="match status" value="1"/>
</dbReference>
<sequence length="248" mass="27126">MKGLSNKANAKLLDPWGRMRRGLLARLWPQQCFVCGGRAGLTVVCQACEDMLPWHDSPSCPVCALPVPDGQTCGRCLKRPPHFDATLAAFEYEHPVREMIMALKFGAAFTVSDMLISALLAVASEADDLSADIIVPMPLHRQRMAERGFNQSMELARGVGRALDLPVRAQLLVRDADTRHQAGMPLRQRIKNVRGAFRCVESIAGKRVLVIDDVMTSGATLNELARTLKLAGAAQVSNLVVARTLRSK</sequence>
<dbReference type="InterPro" id="IPR029057">
    <property type="entry name" value="PRTase-like"/>
</dbReference>
<organism evidence="4 5">
    <name type="scientific">Uliginosibacterium silvisoli</name>
    <dbReference type="NCBI Taxonomy" id="3114758"/>
    <lineage>
        <taxon>Bacteria</taxon>
        <taxon>Pseudomonadati</taxon>
        <taxon>Pseudomonadota</taxon>
        <taxon>Betaproteobacteria</taxon>
        <taxon>Rhodocyclales</taxon>
        <taxon>Zoogloeaceae</taxon>
        <taxon>Uliginosibacterium</taxon>
    </lineage>
</organism>
<name>A0ABU6K6B5_9RHOO</name>
<evidence type="ECO:0000259" key="3">
    <source>
        <dbReference type="Pfam" id="PF18912"/>
    </source>
</evidence>
<feature type="domain" description="Phosphoribosyltransferase" evidence="2">
    <location>
        <begin position="192"/>
        <end position="242"/>
    </location>
</feature>
<dbReference type="RefSeq" id="WP_327600312.1">
    <property type="nucleotide sequence ID" value="NZ_JAYXHS010000003.1"/>
</dbReference>
<dbReference type="SUPFAM" id="SSF53271">
    <property type="entry name" value="PRTase-like"/>
    <property type="match status" value="1"/>
</dbReference>
<evidence type="ECO:0000256" key="1">
    <source>
        <dbReference type="ARBA" id="ARBA00008007"/>
    </source>
</evidence>
<comment type="similarity">
    <text evidence="1">Belongs to the ComF/GntX family.</text>
</comment>
<proteinExistence type="inferred from homology"/>
<dbReference type="Pfam" id="PF18912">
    <property type="entry name" value="DZR_2"/>
    <property type="match status" value="1"/>
</dbReference>
<feature type="domain" description="Double zinc ribbon" evidence="3">
    <location>
        <begin position="24"/>
        <end position="77"/>
    </location>
</feature>
<keyword evidence="5" id="KW-1185">Reference proteome</keyword>
<accession>A0ABU6K6B5</accession>
<dbReference type="Gene3D" id="3.40.50.2020">
    <property type="match status" value="1"/>
</dbReference>
<evidence type="ECO:0000313" key="4">
    <source>
        <dbReference type="EMBL" id="MEC5387338.1"/>
    </source>
</evidence>
<dbReference type="PANTHER" id="PTHR47505">
    <property type="entry name" value="DNA UTILIZATION PROTEIN YHGH"/>
    <property type="match status" value="1"/>
</dbReference>
<protein>
    <submittedName>
        <fullName evidence="4">ComF family protein</fullName>
    </submittedName>
</protein>
<dbReference type="InterPro" id="IPR051910">
    <property type="entry name" value="ComF/GntX_DNA_util-trans"/>
</dbReference>
<dbReference type="Pfam" id="PF00156">
    <property type="entry name" value="Pribosyltran"/>
    <property type="match status" value="1"/>
</dbReference>
<dbReference type="InterPro" id="IPR000836">
    <property type="entry name" value="PRTase_dom"/>
</dbReference>
<dbReference type="EMBL" id="JAYXHS010000003">
    <property type="protein sequence ID" value="MEC5387338.1"/>
    <property type="molecule type" value="Genomic_DNA"/>
</dbReference>
<comment type="caution">
    <text evidence="4">The sequence shown here is derived from an EMBL/GenBank/DDBJ whole genome shotgun (WGS) entry which is preliminary data.</text>
</comment>
<dbReference type="Proteomes" id="UP001331561">
    <property type="component" value="Unassembled WGS sequence"/>
</dbReference>
<dbReference type="InterPro" id="IPR044005">
    <property type="entry name" value="DZR_2"/>
</dbReference>
<gene>
    <name evidence="4" type="ORF">VVD49_16530</name>
</gene>